<dbReference type="InterPro" id="IPR009061">
    <property type="entry name" value="DNA-bd_dom_put_sf"/>
</dbReference>
<dbReference type="PANTHER" id="PTHR34585:SF22">
    <property type="entry name" value="HELIX-TURN-HELIX DOMAIN-CONTAINING PROTEIN"/>
    <property type="match status" value="1"/>
</dbReference>
<dbReference type="SUPFAM" id="SSF46955">
    <property type="entry name" value="Putative DNA-binding domain"/>
    <property type="match status" value="1"/>
</dbReference>
<keyword evidence="2" id="KW-1185">Reference proteome</keyword>
<evidence type="ECO:0000313" key="2">
    <source>
        <dbReference type="Proteomes" id="UP001565200"/>
    </source>
</evidence>
<name>A0ABV4CYZ9_9BACT</name>
<gene>
    <name evidence="1" type="ORF">AAK873_13525</name>
</gene>
<comment type="caution">
    <text evidence="1">The sequence shown here is derived from an EMBL/GenBank/DDBJ whole genome shotgun (WGS) entry which is preliminary data.</text>
</comment>
<dbReference type="EMBL" id="JBCLPP010000063">
    <property type="protein sequence ID" value="MEY8246623.1"/>
    <property type="molecule type" value="Genomic_DNA"/>
</dbReference>
<accession>A0ABV4CYZ9</accession>
<sequence length="101" mass="11734">MKDMTDVIPFQTKEEQKEIFKVIGEIKSTAEDLADLSRPVFNGMRFLSDSELSHRLSVSKSTLANYRLKGLFGFYSLEGKIIYAEHEIEAYLRQNYHPPFK</sequence>
<dbReference type="RefSeq" id="WP_121700395.1">
    <property type="nucleotide sequence ID" value="NZ_VSMC01000048.1"/>
</dbReference>
<evidence type="ECO:0000313" key="1">
    <source>
        <dbReference type="EMBL" id="MEY8246623.1"/>
    </source>
</evidence>
<reference evidence="1 2" key="1">
    <citation type="submission" date="2024-03" db="EMBL/GenBank/DDBJ databases">
        <title>Mouse gut bacterial collection (mGBC) of GemPharmatech.</title>
        <authorList>
            <person name="He Y."/>
            <person name="Dong L."/>
            <person name="Wu D."/>
            <person name="Gao X."/>
            <person name="Lin Z."/>
        </authorList>
    </citation>
    <scope>NUCLEOTIDE SEQUENCE [LARGE SCALE GENOMIC DNA]</scope>
    <source>
        <strain evidence="1 2">54-13</strain>
    </source>
</reference>
<protein>
    <submittedName>
        <fullName evidence="1">Helix-turn-helix domain-containing protein</fullName>
    </submittedName>
</protein>
<proteinExistence type="predicted"/>
<organism evidence="1 2">
    <name type="scientific">Heminiphilus faecis</name>
    <dbReference type="NCBI Taxonomy" id="2601703"/>
    <lineage>
        <taxon>Bacteria</taxon>
        <taxon>Pseudomonadati</taxon>
        <taxon>Bacteroidota</taxon>
        <taxon>Bacteroidia</taxon>
        <taxon>Bacteroidales</taxon>
        <taxon>Muribaculaceae</taxon>
        <taxon>Heminiphilus</taxon>
    </lineage>
</organism>
<dbReference type="Proteomes" id="UP001565200">
    <property type="component" value="Unassembled WGS sequence"/>
</dbReference>
<dbReference type="PANTHER" id="PTHR34585">
    <property type="match status" value="1"/>
</dbReference>